<dbReference type="Gene3D" id="3.40.50.20">
    <property type="match status" value="1"/>
</dbReference>
<dbReference type="SUPFAM" id="SSF56059">
    <property type="entry name" value="Glutathione synthetase ATP-binding domain-like"/>
    <property type="match status" value="1"/>
</dbReference>
<organism evidence="3 4">
    <name type="scientific">Lucifera butyrica</name>
    <dbReference type="NCBI Taxonomy" id="1351585"/>
    <lineage>
        <taxon>Bacteria</taxon>
        <taxon>Bacillati</taxon>
        <taxon>Bacillota</taxon>
        <taxon>Negativicutes</taxon>
        <taxon>Veillonellales</taxon>
        <taxon>Veillonellaceae</taxon>
        <taxon>Lucifera</taxon>
    </lineage>
</organism>
<dbReference type="Pfam" id="PF15632">
    <property type="entry name" value="ATPgrasp_Ter"/>
    <property type="match status" value="1"/>
</dbReference>
<dbReference type="AlphaFoldDB" id="A0A498R5P3"/>
<accession>A0A498R5P3</accession>
<dbReference type="OrthoDB" id="9803907at2"/>
<dbReference type="Gene3D" id="3.30.470.20">
    <property type="entry name" value="ATP-grasp fold, B domain"/>
    <property type="match status" value="1"/>
</dbReference>
<dbReference type="InterPro" id="IPR011761">
    <property type="entry name" value="ATP-grasp"/>
</dbReference>
<dbReference type="Gene3D" id="3.30.1490.20">
    <property type="entry name" value="ATP-grasp fold, A domain"/>
    <property type="match status" value="1"/>
</dbReference>
<dbReference type="InterPro" id="IPR048764">
    <property type="entry name" value="PylC_N"/>
</dbReference>
<dbReference type="GO" id="GO:0005524">
    <property type="term" value="F:ATP binding"/>
    <property type="evidence" value="ECO:0007669"/>
    <property type="project" value="UniProtKB-UniRule"/>
</dbReference>
<keyword evidence="4" id="KW-1185">Reference proteome</keyword>
<dbReference type="RefSeq" id="WP_122626502.1">
    <property type="nucleotide sequence ID" value="NZ_UPPP01000056.1"/>
</dbReference>
<dbReference type="Proteomes" id="UP000277811">
    <property type="component" value="Unassembled WGS sequence"/>
</dbReference>
<dbReference type="PROSITE" id="PS50975">
    <property type="entry name" value="ATP_GRASP"/>
    <property type="match status" value="1"/>
</dbReference>
<gene>
    <name evidence="3" type="ORF">LUCI_0723</name>
</gene>
<dbReference type="InterPro" id="IPR016181">
    <property type="entry name" value="Acyl_CoA_acyltransferase"/>
</dbReference>
<sequence length="518" mass="59360">MMRTYKCLKQNHYTYQNYQLLPIRDEDIMLIKDWRNAQIAVLRQKEPLTEEAQRQYFAKVVWPSLAEEWPPQVLFSFLKDNTCIGYGGIVHINWEDKRGEVSFLLNPERVKNRRVYREDFLAYLHLLKEVAYQDLQFNRLTGETFDLRPFHVSILEEAGFRLEGRMKRHIYHNGTYVDSLVHGHLPEYDADRQDKLKTDTGANVLVTSISRKVPLVQAVKAAMNKLGNHGALIGADSKEQCIARYFTDVFWRLPPIDSITNKALLAELISRQVKCVIPTRDGELLFWSQRKQWLREQGIEVMVAGEKSIHQCLDKLLFSQVCKELGIPAVAASEDLEDIRAPLLVVKDRYGAGSQNIGLKLSRLEAEKHAAKLASPIFQPYIEGREYSVDAYIDRAGRVKGVVCRSRDWTVNGESQVTTLVQDERLERLCAGYISKLQLYGHVVLQLIVDERQDIHIIECNSRFGGASTLSLAAGLDSFFWFLLEATGVEISSYPFIKTDHILRQVRYPADLILDGDG</sequence>
<keyword evidence="1" id="KW-0067">ATP-binding</keyword>
<name>A0A498R5P3_9FIRM</name>
<reference evidence="3 4" key="1">
    <citation type="submission" date="2018-06" db="EMBL/GenBank/DDBJ databases">
        <authorList>
            <person name="Strepis N."/>
        </authorList>
    </citation>
    <scope>NUCLEOTIDE SEQUENCE [LARGE SCALE GENOMIC DNA]</scope>
    <source>
        <strain evidence="3">LUCI</strain>
    </source>
</reference>
<dbReference type="Pfam" id="PF13420">
    <property type="entry name" value="Acetyltransf_4"/>
    <property type="match status" value="1"/>
</dbReference>
<evidence type="ECO:0000256" key="1">
    <source>
        <dbReference type="PROSITE-ProRule" id="PRU00409"/>
    </source>
</evidence>
<evidence type="ECO:0000259" key="2">
    <source>
        <dbReference type="PROSITE" id="PS50975"/>
    </source>
</evidence>
<dbReference type="Pfam" id="PF21360">
    <property type="entry name" value="PylC-like_N"/>
    <property type="match status" value="1"/>
</dbReference>
<keyword evidence="1" id="KW-0547">Nucleotide-binding</keyword>
<feature type="domain" description="ATP-grasp" evidence="2">
    <location>
        <begin position="291"/>
        <end position="487"/>
    </location>
</feature>
<dbReference type="InterPro" id="IPR013815">
    <property type="entry name" value="ATP_grasp_subdomain_1"/>
</dbReference>
<evidence type="ECO:0000313" key="3">
    <source>
        <dbReference type="EMBL" id="VBB05513.1"/>
    </source>
</evidence>
<dbReference type="GO" id="GO:0046872">
    <property type="term" value="F:metal ion binding"/>
    <property type="evidence" value="ECO:0007669"/>
    <property type="project" value="InterPro"/>
</dbReference>
<dbReference type="Gene3D" id="3.40.630.30">
    <property type="match status" value="1"/>
</dbReference>
<dbReference type="EMBL" id="UPPP01000056">
    <property type="protein sequence ID" value="VBB05513.1"/>
    <property type="molecule type" value="Genomic_DNA"/>
</dbReference>
<proteinExistence type="predicted"/>
<protein>
    <submittedName>
        <fullName evidence="3">Atp-grasp fold duf201-type</fullName>
    </submittedName>
</protein>
<dbReference type="SUPFAM" id="SSF55729">
    <property type="entry name" value="Acyl-CoA N-acyltransferases (Nat)"/>
    <property type="match status" value="1"/>
</dbReference>
<evidence type="ECO:0000313" key="4">
    <source>
        <dbReference type="Proteomes" id="UP000277811"/>
    </source>
</evidence>